<dbReference type="Gene3D" id="1.10.150.650">
    <property type="match status" value="1"/>
</dbReference>
<dbReference type="SUPFAM" id="SSF89550">
    <property type="entry name" value="PHP domain-like"/>
    <property type="match status" value="1"/>
</dbReference>
<dbReference type="RefSeq" id="WP_068588526.1">
    <property type="nucleotide sequence ID" value="NZ_FTNK01000009.1"/>
</dbReference>
<dbReference type="CDD" id="cd07438">
    <property type="entry name" value="PHP_HisPPase_AMP"/>
    <property type="match status" value="1"/>
</dbReference>
<proteinExistence type="predicted"/>
<dbReference type="InterPro" id="IPR052018">
    <property type="entry name" value="PHP_domain"/>
</dbReference>
<dbReference type="Pfam" id="PF02811">
    <property type="entry name" value="PHP"/>
    <property type="match status" value="1"/>
</dbReference>
<sequence>MIDLHCHTNISDNSYSIEEVIQLAKEHGVEHLAITDHDTTKGLPSAIMLGAEYGVNIIPGIEISAFDFSRGTRAHILGYDVTPGHAAISQLCDPLIKQRHEASYHMVERIIEAGYDISWYGVSQYAVGGTGVYKQHIMHALLDAGYTSTIYGELYKKLFARGDEDKGIPKGLAYTSITYIDMFDAVKAITEAGGVPVLAHPGQMHNFPAISELVDAGLQGIEVWHPSHDTATEERAKAAAAEFNLLQTGGSDFHGFYTDSQRFHLGSKSPGLENLETLRSRAGRKV</sequence>
<evidence type="ECO:0000259" key="1">
    <source>
        <dbReference type="SMART" id="SM00481"/>
    </source>
</evidence>
<dbReference type="EMBL" id="FTNK01000009">
    <property type="protein sequence ID" value="SIR25609.1"/>
    <property type="molecule type" value="Genomic_DNA"/>
</dbReference>
<accession>A0ABY1K4U0</accession>
<name>A0ABY1K4U0_9BACL</name>
<organism evidence="2 3">
    <name type="scientific">Paenibacillus macquariensis</name>
    <dbReference type="NCBI Taxonomy" id="948756"/>
    <lineage>
        <taxon>Bacteria</taxon>
        <taxon>Bacillati</taxon>
        <taxon>Bacillota</taxon>
        <taxon>Bacilli</taxon>
        <taxon>Bacillales</taxon>
        <taxon>Paenibacillaceae</taxon>
        <taxon>Paenibacillus</taxon>
    </lineage>
</organism>
<dbReference type="InterPro" id="IPR004013">
    <property type="entry name" value="PHP_dom"/>
</dbReference>
<gene>
    <name evidence="2" type="ORF">SAMN05421578_109190</name>
</gene>
<comment type="caution">
    <text evidence="2">The sequence shown here is derived from an EMBL/GenBank/DDBJ whole genome shotgun (WGS) entry which is preliminary data.</text>
</comment>
<dbReference type="SMART" id="SM00481">
    <property type="entry name" value="POLIIIAc"/>
    <property type="match status" value="1"/>
</dbReference>
<keyword evidence="3" id="KW-1185">Reference proteome</keyword>
<dbReference type="PANTHER" id="PTHR42924:SF3">
    <property type="entry name" value="POLYMERASE_HISTIDINOL PHOSPHATASE N-TERMINAL DOMAIN-CONTAINING PROTEIN"/>
    <property type="match status" value="1"/>
</dbReference>
<dbReference type="PANTHER" id="PTHR42924">
    <property type="entry name" value="EXONUCLEASE"/>
    <property type="match status" value="1"/>
</dbReference>
<dbReference type="Gene3D" id="3.20.20.140">
    <property type="entry name" value="Metal-dependent hydrolases"/>
    <property type="match status" value="1"/>
</dbReference>
<evidence type="ECO:0000313" key="3">
    <source>
        <dbReference type="Proteomes" id="UP000186666"/>
    </source>
</evidence>
<dbReference type="Proteomes" id="UP000186666">
    <property type="component" value="Unassembled WGS sequence"/>
</dbReference>
<reference evidence="2 3" key="1">
    <citation type="submission" date="2017-01" db="EMBL/GenBank/DDBJ databases">
        <authorList>
            <person name="Varghese N."/>
            <person name="Submissions S."/>
        </authorList>
    </citation>
    <scope>NUCLEOTIDE SEQUENCE [LARGE SCALE GENOMIC DNA]</scope>
    <source>
        <strain evidence="2 3">ATCC 23464</strain>
    </source>
</reference>
<dbReference type="InterPro" id="IPR003141">
    <property type="entry name" value="Pol/His_phosphatase_N"/>
</dbReference>
<feature type="domain" description="Polymerase/histidinol phosphatase N-terminal" evidence="1">
    <location>
        <begin position="2"/>
        <end position="67"/>
    </location>
</feature>
<dbReference type="InterPro" id="IPR016195">
    <property type="entry name" value="Pol/histidinol_Pase-like"/>
</dbReference>
<protein>
    <recommendedName>
        <fullName evidence="1">Polymerase/histidinol phosphatase N-terminal domain-containing protein</fullName>
    </recommendedName>
</protein>
<evidence type="ECO:0000313" key="2">
    <source>
        <dbReference type="EMBL" id="SIR25609.1"/>
    </source>
</evidence>